<name>A0A4R6EZA4_SCAGO</name>
<keyword evidence="2" id="KW-1185">Reference proteome</keyword>
<dbReference type="Pfam" id="PF06806">
    <property type="entry name" value="DUF1233"/>
    <property type="match status" value="1"/>
</dbReference>
<evidence type="ECO:0000313" key="1">
    <source>
        <dbReference type="EMBL" id="TDN64297.1"/>
    </source>
</evidence>
<dbReference type="Proteomes" id="UP000295530">
    <property type="component" value="Unassembled WGS sequence"/>
</dbReference>
<organism evidence="1 2">
    <name type="scientific">Scandinavium goeteborgense</name>
    <dbReference type="NCBI Taxonomy" id="1851514"/>
    <lineage>
        <taxon>Bacteria</taxon>
        <taxon>Pseudomonadati</taxon>
        <taxon>Pseudomonadota</taxon>
        <taxon>Gammaproteobacteria</taxon>
        <taxon>Enterobacterales</taxon>
        <taxon>Enterobacteriaceae</taxon>
        <taxon>Scandinavium</taxon>
    </lineage>
</organism>
<comment type="caution">
    <text evidence="1">The sequence shown here is derived from an EMBL/GenBank/DDBJ whole genome shotgun (WGS) entry which is preliminary data.</text>
</comment>
<gene>
    <name evidence="1" type="ORF">EC847_101222</name>
</gene>
<dbReference type="AlphaFoldDB" id="A0A4R6EZA4"/>
<proteinExistence type="predicted"/>
<dbReference type="InterPro" id="IPR038146">
    <property type="entry name" value="933W_put_Xis_sf"/>
</dbReference>
<dbReference type="RefSeq" id="WP_125353927.1">
    <property type="nucleotide sequence ID" value="NZ_CP054058.1"/>
</dbReference>
<sequence length="81" mass="9238">MEHIIQLTPNKWVAEKVLIAVTGLKPGTILRARKESWMVGREYVHVSPDGVPKPTSECLYNREAVDRWIENQISKQPGIDL</sequence>
<dbReference type="EMBL" id="SNVX01000001">
    <property type="protein sequence ID" value="TDN64297.1"/>
    <property type="molecule type" value="Genomic_DNA"/>
</dbReference>
<protein>
    <submittedName>
        <fullName evidence="1">Putative excisionase DUF1233</fullName>
    </submittedName>
</protein>
<reference evidence="1 2" key="1">
    <citation type="submission" date="2019-03" db="EMBL/GenBank/DDBJ databases">
        <title>Genomic analyses of the natural microbiome of Caenorhabditis elegans.</title>
        <authorList>
            <person name="Samuel B."/>
        </authorList>
    </citation>
    <scope>NUCLEOTIDE SEQUENCE [LARGE SCALE GENOMIC DNA]</scope>
    <source>
        <strain evidence="1 2">BIGb0156</strain>
    </source>
</reference>
<dbReference type="Gene3D" id="1.10.1660.60">
    <property type="entry name" value="Putative excisionased domain DUF1233"/>
    <property type="match status" value="1"/>
</dbReference>
<dbReference type="OrthoDB" id="6455850at2"/>
<accession>A0A4R6EZA4</accession>
<evidence type="ECO:0000313" key="2">
    <source>
        <dbReference type="Proteomes" id="UP000295530"/>
    </source>
</evidence>
<dbReference type="InterPro" id="IPR009634">
    <property type="entry name" value="Put_exci"/>
</dbReference>